<protein>
    <submittedName>
        <fullName evidence="4">Metal dependent phosphohydrolase</fullName>
    </submittedName>
</protein>
<sequence length="202" mass="23162">MSQATPVLDFGSMTDVVRFLIEIDKLKTVQRRTKIIGTSRQEDSAEHSWHFAVSVMSLAPFAGPGVDIQRVIQMALLHDIVEIDVGDVLVYDLQARAAVEEQEQAAARRIFGLLPEPQSSHFLQLWQEYEMGETPSARFAQLVDRVIPILINLHNQGQSWVENGIRLEQVINRNAFIESVNPELWRYLQQHLREAHRNGWLK</sequence>
<organism evidence="4 5">
    <name type="scientific">Musicola paradisiaca (strain Ech703)</name>
    <name type="common">Dickeya paradisiaca</name>
    <name type="synonym">Dickeya dadantii</name>
    <dbReference type="NCBI Taxonomy" id="579405"/>
    <lineage>
        <taxon>Bacteria</taxon>
        <taxon>Pseudomonadati</taxon>
        <taxon>Pseudomonadota</taxon>
        <taxon>Gammaproteobacteria</taxon>
        <taxon>Enterobacterales</taxon>
        <taxon>Pectobacteriaceae</taxon>
        <taxon>Musicola</taxon>
    </lineage>
</organism>
<dbReference type="InterPro" id="IPR006674">
    <property type="entry name" value="HD_domain"/>
</dbReference>
<dbReference type="GO" id="GO:0046872">
    <property type="term" value="F:metal ion binding"/>
    <property type="evidence" value="ECO:0007669"/>
    <property type="project" value="UniProtKB-KW"/>
</dbReference>
<dbReference type="GO" id="GO:0002953">
    <property type="term" value="F:5'-deoxynucleotidase activity"/>
    <property type="evidence" value="ECO:0007669"/>
    <property type="project" value="InterPro"/>
</dbReference>
<evidence type="ECO:0000259" key="3">
    <source>
        <dbReference type="Pfam" id="PF13023"/>
    </source>
</evidence>
<evidence type="ECO:0000256" key="1">
    <source>
        <dbReference type="ARBA" id="ARBA00022723"/>
    </source>
</evidence>
<feature type="domain" description="HD" evidence="3">
    <location>
        <begin position="23"/>
        <end position="185"/>
    </location>
</feature>
<dbReference type="GO" id="GO:0005737">
    <property type="term" value="C:cytoplasm"/>
    <property type="evidence" value="ECO:0007669"/>
    <property type="project" value="TreeGrafter"/>
</dbReference>
<evidence type="ECO:0000256" key="2">
    <source>
        <dbReference type="ARBA" id="ARBA00022801"/>
    </source>
</evidence>
<dbReference type="PANTHER" id="PTHR11845:SF13">
    <property type="entry name" value="5'-DEOXYNUCLEOTIDASE HDDC2"/>
    <property type="match status" value="1"/>
</dbReference>
<dbReference type="HOGENOM" id="CLU_039453_5_1_6"/>
<dbReference type="KEGG" id="dda:Dd703_3308"/>
<dbReference type="AlphaFoldDB" id="C6CDX6"/>
<dbReference type="InterPro" id="IPR039356">
    <property type="entry name" value="YfbR/HDDC2"/>
</dbReference>
<evidence type="ECO:0000313" key="5">
    <source>
        <dbReference type="Proteomes" id="UP000002734"/>
    </source>
</evidence>
<accession>C6CDX6</accession>
<dbReference type="PANTHER" id="PTHR11845">
    <property type="entry name" value="5'-DEOXYNUCLEOTIDASE HDDC2"/>
    <property type="match status" value="1"/>
</dbReference>
<name>C6CDX6_MUSP7</name>
<dbReference type="EMBL" id="CP001654">
    <property type="protein sequence ID" value="ACS87070.1"/>
    <property type="molecule type" value="Genomic_DNA"/>
</dbReference>
<dbReference type="RefSeq" id="WP_015854970.1">
    <property type="nucleotide sequence ID" value="NC_012880.1"/>
</dbReference>
<dbReference type="SUPFAM" id="SSF109604">
    <property type="entry name" value="HD-domain/PDEase-like"/>
    <property type="match status" value="1"/>
</dbReference>
<keyword evidence="1" id="KW-0479">Metal-binding</keyword>
<evidence type="ECO:0000313" key="4">
    <source>
        <dbReference type="EMBL" id="ACS87070.1"/>
    </source>
</evidence>
<reference evidence="4" key="1">
    <citation type="submission" date="2009-06" db="EMBL/GenBank/DDBJ databases">
        <title>Complete sequence of Dickeya dadantii Ech703.</title>
        <authorList>
            <consortium name="US DOE Joint Genome Institute"/>
            <person name="Lucas S."/>
            <person name="Copeland A."/>
            <person name="Lapidus A."/>
            <person name="Glavina del Rio T."/>
            <person name="Dalin E."/>
            <person name="Tice H."/>
            <person name="Bruce D."/>
            <person name="Goodwin L."/>
            <person name="Pitluck S."/>
            <person name="Chertkov O."/>
            <person name="Brettin T."/>
            <person name="Detter J.C."/>
            <person name="Han C."/>
            <person name="Larimer F."/>
            <person name="Land M."/>
            <person name="Hauser L."/>
            <person name="Kyrpides N."/>
            <person name="Mikhailova N."/>
            <person name="Balakrishnan V."/>
            <person name="Glasner J."/>
            <person name="Perna N.T."/>
        </authorList>
    </citation>
    <scope>NUCLEOTIDE SEQUENCE [LARGE SCALE GENOMIC DNA]</scope>
    <source>
        <strain evidence="4">Ech703</strain>
    </source>
</reference>
<dbReference type="Gene3D" id="1.10.3210.10">
    <property type="entry name" value="Hypothetical protein af1432"/>
    <property type="match status" value="1"/>
</dbReference>
<gene>
    <name evidence="4" type="ordered locus">Dd703_3308</name>
</gene>
<proteinExistence type="predicted"/>
<dbReference type="Pfam" id="PF13023">
    <property type="entry name" value="HD_3"/>
    <property type="match status" value="1"/>
</dbReference>
<dbReference type="eggNOG" id="COG1896">
    <property type="taxonomic scope" value="Bacteria"/>
</dbReference>
<keyword evidence="2" id="KW-0378">Hydrolase</keyword>
<keyword evidence="5" id="KW-1185">Reference proteome</keyword>
<dbReference type="STRING" id="579405.Dd703_3308"/>
<dbReference type="Proteomes" id="UP000002734">
    <property type="component" value="Chromosome"/>
</dbReference>